<gene>
    <name evidence="2" type="ORF">AJE_13804</name>
</gene>
<organism evidence="2 3">
    <name type="scientific">Alishewanella jeotgali KCTC 22429</name>
    <dbReference type="NCBI Taxonomy" id="1129374"/>
    <lineage>
        <taxon>Bacteria</taxon>
        <taxon>Pseudomonadati</taxon>
        <taxon>Pseudomonadota</taxon>
        <taxon>Gammaproteobacteria</taxon>
        <taxon>Alteromonadales</taxon>
        <taxon>Alteromonadaceae</taxon>
        <taxon>Alishewanella</taxon>
    </lineage>
</organism>
<dbReference type="PROSITE" id="PS51257">
    <property type="entry name" value="PROKAR_LIPOPROTEIN"/>
    <property type="match status" value="1"/>
</dbReference>
<reference evidence="2 3" key="1">
    <citation type="journal article" date="2012" name="J. Bacteriol.">
        <title>Genome Sequence of Extracellular-Protease-Producing Alishewanella jeotgali Isolated from Traditional Korean Fermented Seafood.</title>
        <authorList>
            <person name="Jung J."/>
            <person name="Chun J."/>
            <person name="Park W."/>
        </authorList>
    </citation>
    <scope>NUCLEOTIDE SEQUENCE [LARGE SCALE GENOMIC DNA]</scope>
    <source>
        <strain evidence="2 3">KCTC 22429</strain>
    </source>
</reference>
<dbReference type="EMBL" id="AHTH01000047">
    <property type="protein sequence ID" value="EHR40046.1"/>
    <property type="molecule type" value="Genomic_DNA"/>
</dbReference>
<feature type="transmembrane region" description="Helical" evidence="1">
    <location>
        <begin position="6"/>
        <end position="27"/>
    </location>
</feature>
<sequence length="90" mass="9896">MKKYIIGFLAGFFITTSACFVVLPVVLEDKFKFGHGTGFADGLSAVADELEQHYGLYTEADGPYEIVYDIKTTRVVIIDVSGVKSIKVIK</sequence>
<dbReference type="AlphaFoldDB" id="H3ZH90"/>
<evidence type="ECO:0008006" key="4">
    <source>
        <dbReference type="Google" id="ProtNLM"/>
    </source>
</evidence>
<accession>H3ZH90</accession>
<name>H3ZH90_9ALTE</name>
<dbReference type="Proteomes" id="UP000012046">
    <property type="component" value="Unassembled WGS sequence"/>
</dbReference>
<evidence type="ECO:0000313" key="3">
    <source>
        <dbReference type="Proteomes" id="UP000012046"/>
    </source>
</evidence>
<proteinExistence type="predicted"/>
<protein>
    <recommendedName>
        <fullName evidence="4">Lipoprotein</fullName>
    </recommendedName>
</protein>
<dbReference type="RefSeq" id="WP_008951359.1">
    <property type="nucleotide sequence ID" value="NZ_AHTH01000047.1"/>
</dbReference>
<keyword evidence="1" id="KW-0812">Transmembrane</keyword>
<keyword evidence="3" id="KW-1185">Reference proteome</keyword>
<evidence type="ECO:0000256" key="1">
    <source>
        <dbReference type="SAM" id="Phobius"/>
    </source>
</evidence>
<keyword evidence="1" id="KW-1133">Transmembrane helix</keyword>
<comment type="caution">
    <text evidence="2">The sequence shown here is derived from an EMBL/GenBank/DDBJ whole genome shotgun (WGS) entry which is preliminary data.</text>
</comment>
<evidence type="ECO:0000313" key="2">
    <source>
        <dbReference type="EMBL" id="EHR40046.1"/>
    </source>
</evidence>
<keyword evidence="1" id="KW-0472">Membrane</keyword>